<feature type="region of interest" description="Disordered" evidence="1">
    <location>
        <begin position="107"/>
        <end position="133"/>
    </location>
</feature>
<dbReference type="AlphaFoldDB" id="A0AAY5K322"/>
<dbReference type="Proteomes" id="UP000265140">
    <property type="component" value="Chromosome 11"/>
</dbReference>
<dbReference type="GeneID" id="105005953"/>
<dbReference type="PANTHER" id="PTHR47306:SF2">
    <property type="entry name" value="CORE-BINDING (CB) DOMAIN-CONTAINING PROTEIN"/>
    <property type="match status" value="1"/>
</dbReference>
<dbReference type="RefSeq" id="XP_028978908.2">
    <property type="nucleotide sequence ID" value="XM_029123075.2"/>
</dbReference>
<reference evidence="2" key="2">
    <citation type="submission" date="2025-08" db="UniProtKB">
        <authorList>
            <consortium name="Ensembl"/>
        </authorList>
    </citation>
    <scope>IDENTIFICATION</scope>
</reference>
<name>A0AAY5K322_ESOLU</name>
<dbReference type="Ensembl" id="ENSELUT00000102782.1">
    <property type="protein sequence ID" value="ENSELUP00000080857.1"/>
    <property type="gene ID" value="ENSELUG00000042076.1"/>
</dbReference>
<reference evidence="2" key="3">
    <citation type="submission" date="2025-09" db="UniProtKB">
        <authorList>
            <consortium name="Ensembl"/>
        </authorList>
    </citation>
    <scope>IDENTIFICATION</scope>
</reference>
<dbReference type="RefSeq" id="XP_028978909.2">
    <property type="nucleotide sequence ID" value="XM_029123076.2"/>
</dbReference>
<dbReference type="PANTHER" id="PTHR47306">
    <property type="entry name" value="SI:CH211-178J18.4-RELATED"/>
    <property type="match status" value="1"/>
</dbReference>
<reference evidence="2 3" key="1">
    <citation type="submission" date="2020-02" db="EMBL/GenBank/DDBJ databases">
        <title>Esox lucius (northern pike) genome, fEsoLuc1, primary haplotype.</title>
        <authorList>
            <person name="Myers G."/>
            <person name="Karagic N."/>
            <person name="Meyer A."/>
            <person name="Pippel M."/>
            <person name="Reichard M."/>
            <person name="Winkler S."/>
            <person name="Tracey A."/>
            <person name="Sims Y."/>
            <person name="Howe K."/>
            <person name="Rhie A."/>
            <person name="Formenti G."/>
            <person name="Durbin R."/>
            <person name="Fedrigo O."/>
            <person name="Jarvis E.D."/>
        </authorList>
    </citation>
    <scope>NUCLEOTIDE SEQUENCE [LARGE SCALE GENOMIC DNA]</scope>
</reference>
<dbReference type="KEGG" id="els:105005953"/>
<proteinExistence type="predicted"/>
<evidence type="ECO:0000313" key="3">
    <source>
        <dbReference type="Proteomes" id="UP000265140"/>
    </source>
</evidence>
<protein>
    <submittedName>
        <fullName evidence="2">Uncharacterized protein</fullName>
    </submittedName>
</protein>
<sequence>MSSNRKSKPNRRLFLCEVCLKPQVCLSKHLRHVCMKHSTPEQVKEKVRAAKVSARKFETVGRFWDYRLLRKTLKSDEDRTKMVDMLKERGFIVTNVPKPLIAVPPAQHQEETVHPEQELDTPTAPPVGSGDPGEFHQKCINRLHFLTMGISTPFDCQLILRVAKKDFRAVISKLVNATAESPPLDPKEHSLVVNYLVALLTLKLLLHARVIRNMTVTDWLNRVKTKFNGKEYVVVGGRQTAAFALNQHEEMWFQYYYIEIRPERLRNNPNSGAMVDRSDELFFLNSKGMNMCNLCTDLERFLKQYKCPKVTIKHTRHSFEDAADESLNSTEVSLISNYILQSGATSENDNLMLHPENVVQACVLLSKLARDPNPESNKAGPSRTLTREYRSIRMDRQKIYESFTQAYPVSLEGVVPAFPLRGTLTGVHDRYCTDRWRKSQRDLRTEHVLSHFSSQLPTVEDIKKWMSRQNWSQNFLNPQNVQTKLAAKLSESTKRSGGMDA</sequence>
<dbReference type="GeneTree" id="ENSGT01120000272112"/>
<evidence type="ECO:0000313" key="2">
    <source>
        <dbReference type="Ensembl" id="ENSELUP00000080857.1"/>
    </source>
</evidence>
<feature type="compositionally biased region" description="Basic and acidic residues" evidence="1">
    <location>
        <begin position="108"/>
        <end position="117"/>
    </location>
</feature>
<organism evidence="2 3">
    <name type="scientific">Esox lucius</name>
    <name type="common">Northern pike</name>
    <dbReference type="NCBI Taxonomy" id="8010"/>
    <lineage>
        <taxon>Eukaryota</taxon>
        <taxon>Metazoa</taxon>
        <taxon>Chordata</taxon>
        <taxon>Craniata</taxon>
        <taxon>Vertebrata</taxon>
        <taxon>Euteleostomi</taxon>
        <taxon>Actinopterygii</taxon>
        <taxon>Neopterygii</taxon>
        <taxon>Teleostei</taxon>
        <taxon>Protacanthopterygii</taxon>
        <taxon>Esociformes</taxon>
        <taxon>Esocidae</taxon>
        <taxon>Esox</taxon>
    </lineage>
</organism>
<accession>A0AAY5K322</accession>
<keyword evidence="3" id="KW-1185">Reference proteome</keyword>
<evidence type="ECO:0000256" key="1">
    <source>
        <dbReference type="SAM" id="MobiDB-lite"/>
    </source>
</evidence>